<protein>
    <submittedName>
        <fullName evidence="1">Uncharacterized protein</fullName>
    </submittedName>
</protein>
<name>A0A916K555_9BACL</name>
<evidence type="ECO:0000313" key="1">
    <source>
        <dbReference type="EMBL" id="CAG7632302.1"/>
    </source>
</evidence>
<comment type="caution">
    <text evidence="1">The sequence shown here is derived from an EMBL/GenBank/DDBJ whole genome shotgun (WGS) entry which is preliminary data.</text>
</comment>
<sequence length="236" mass="26623">MEKEAVVAAVTKAAGRKSLYHFTRASNLPAIARLDGLLSSFVIDPAHSGERRTEARPVTYGDHAMTVNAHLSIPEHMMEAGCTLREFRSVLDTHVFFWPTVRDCQKMLDTYSRREPDEAFAILQLDAYALLLEHFGAVKLSKYDSGSSPRFPHRCSYKKSSAMFLPLAQFRTVSSSLVPRKASEIREILVEGRVTGLSRYMQCIYVEQDACSAVPERWRQQARPLAGAWEVNRASR</sequence>
<dbReference type="RefSeq" id="WP_218093124.1">
    <property type="nucleotide sequence ID" value="NZ_CAJVAS010000014.1"/>
</dbReference>
<dbReference type="EMBL" id="CAJVAS010000014">
    <property type="protein sequence ID" value="CAG7632302.1"/>
    <property type="molecule type" value="Genomic_DNA"/>
</dbReference>
<accession>A0A916K555</accession>
<dbReference type="Proteomes" id="UP000693672">
    <property type="component" value="Unassembled WGS sequence"/>
</dbReference>
<dbReference type="Pfam" id="PF22531">
    <property type="entry name" value="DUF7002"/>
    <property type="match status" value="1"/>
</dbReference>
<evidence type="ECO:0000313" key="2">
    <source>
        <dbReference type="Proteomes" id="UP000693672"/>
    </source>
</evidence>
<reference evidence="1" key="1">
    <citation type="submission" date="2021-06" db="EMBL/GenBank/DDBJ databases">
        <authorList>
            <person name="Criscuolo A."/>
        </authorList>
    </citation>
    <scope>NUCLEOTIDE SEQUENCE</scope>
    <source>
        <strain evidence="1">CIP111600</strain>
    </source>
</reference>
<organism evidence="1 2">
    <name type="scientific">Paenibacillus solanacearum</name>
    <dbReference type="NCBI Taxonomy" id="2048548"/>
    <lineage>
        <taxon>Bacteria</taxon>
        <taxon>Bacillati</taxon>
        <taxon>Bacillota</taxon>
        <taxon>Bacilli</taxon>
        <taxon>Bacillales</taxon>
        <taxon>Paenibacillaceae</taxon>
        <taxon>Paenibacillus</taxon>
    </lineage>
</organism>
<proteinExistence type="predicted"/>
<dbReference type="AlphaFoldDB" id="A0A916K555"/>
<dbReference type="InterPro" id="IPR054271">
    <property type="entry name" value="DUF7002"/>
</dbReference>
<gene>
    <name evidence="1" type="ORF">PAESOLCIP111_03366</name>
</gene>
<keyword evidence="2" id="KW-1185">Reference proteome</keyword>